<reference evidence="1 2" key="1">
    <citation type="submission" date="2016-07" db="EMBL/GenBank/DDBJ databases">
        <title>Draft genome of Scalindua rubra, obtained from a brine-seawater interface in the Red Sea, sheds light on salt adaptation in anammox bacteria.</title>
        <authorList>
            <person name="Speth D.R."/>
            <person name="Lagkouvardos I."/>
            <person name="Wang Y."/>
            <person name="Qian P.-Y."/>
            <person name="Dutilh B.E."/>
            <person name="Jetten M.S."/>
        </authorList>
    </citation>
    <scope>NUCLEOTIDE SEQUENCE [LARGE SCALE GENOMIC DNA]</scope>
    <source>
        <strain evidence="1">BSI-1</strain>
    </source>
</reference>
<sequence>MVKIKVDVSNKLLNELPLDQEKLEEVLKLGLKQFNILHKRKIKSVVDETFGALPIKNHKLVERVCEQAKYGE</sequence>
<organism evidence="1 2">
    <name type="scientific">Candidatus Scalindua rubra</name>
    <dbReference type="NCBI Taxonomy" id="1872076"/>
    <lineage>
        <taxon>Bacteria</taxon>
        <taxon>Pseudomonadati</taxon>
        <taxon>Planctomycetota</taxon>
        <taxon>Candidatus Brocadiia</taxon>
        <taxon>Candidatus Brocadiales</taxon>
        <taxon>Candidatus Scalinduaceae</taxon>
        <taxon>Candidatus Scalindua</taxon>
    </lineage>
</organism>
<protein>
    <submittedName>
        <fullName evidence="1">Uncharacterized protein</fullName>
    </submittedName>
</protein>
<accession>A0A1E3X5L2</accession>
<dbReference type="AlphaFoldDB" id="A0A1E3X5L2"/>
<evidence type="ECO:0000313" key="2">
    <source>
        <dbReference type="Proteomes" id="UP000094056"/>
    </source>
</evidence>
<evidence type="ECO:0000313" key="1">
    <source>
        <dbReference type="EMBL" id="ODS30963.1"/>
    </source>
</evidence>
<dbReference type="Proteomes" id="UP000094056">
    <property type="component" value="Unassembled WGS sequence"/>
</dbReference>
<proteinExistence type="predicted"/>
<gene>
    <name evidence="1" type="ORF">SCARUB_03925</name>
</gene>
<dbReference type="EMBL" id="MAYW01000157">
    <property type="protein sequence ID" value="ODS30963.1"/>
    <property type="molecule type" value="Genomic_DNA"/>
</dbReference>
<name>A0A1E3X5L2_9BACT</name>
<comment type="caution">
    <text evidence="1">The sequence shown here is derived from an EMBL/GenBank/DDBJ whole genome shotgun (WGS) entry which is preliminary data.</text>
</comment>